<gene>
    <name evidence="1" type="ORF">GLOINDRAFT_338377</name>
</gene>
<dbReference type="AlphaFoldDB" id="U9SXX0"/>
<sequence>MVLTWKAKELMTMMMTMMYWRICKKLVSVSVRIVSLFLTALGLHKKSGQSRKRRKFEKRRKRNKHLPFHVQEWINRKKVFFRS</sequence>
<protein>
    <submittedName>
        <fullName evidence="1">Uncharacterized protein</fullName>
    </submittedName>
</protein>
<organism evidence="1">
    <name type="scientific">Rhizophagus irregularis (strain DAOM 181602 / DAOM 197198 / MUCL 43194)</name>
    <name type="common">Arbuscular mycorrhizal fungus</name>
    <name type="synonym">Glomus intraradices</name>
    <dbReference type="NCBI Taxonomy" id="747089"/>
    <lineage>
        <taxon>Eukaryota</taxon>
        <taxon>Fungi</taxon>
        <taxon>Fungi incertae sedis</taxon>
        <taxon>Mucoromycota</taxon>
        <taxon>Glomeromycotina</taxon>
        <taxon>Glomeromycetes</taxon>
        <taxon>Glomerales</taxon>
        <taxon>Glomeraceae</taxon>
        <taxon>Rhizophagus</taxon>
    </lineage>
</organism>
<reference evidence="1" key="1">
    <citation type="submission" date="2013-07" db="EMBL/GenBank/DDBJ databases">
        <title>The genome of an arbuscular mycorrhizal fungus provides insights into the evolution of the oldest plant symbiosis.</title>
        <authorList>
            <consortium name="DOE Joint Genome Institute"/>
            <person name="Tisserant E."/>
            <person name="Malbreil M."/>
            <person name="Kuo A."/>
            <person name="Kohler A."/>
            <person name="Symeonidi A."/>
            <person name="Balestrini R."/>
            <person name="Charron P."/>
            <person name="Duensing N."/>
            <person name="Frei-dit-Frey N."/>
            <person name="Gianinazzi-Pearson V."/>
            <person name="Gilbert B."/>
            <person name="Handa Y."/>
            <person name="Hijri M."/>
            <person name="Kaul R."/>
            <person name="Kawaguchi M."/>
            <person name="Krajinski F."/>
            <person name="Lammers P."/>
            <person name="Lapierre D."/>
            <person name="Masclaux F.G."/>
            <person name="Murat C."/>
            <person name="Morin E."/>
            <person name="Ndikumana S."/>
            <person name="Pagni M."/>
            <person name="Petitpierre D."/>
            <person name="Requena N."/>
            <person name="Rosikiewicz P."/>
            <person name="Riley R."/>
            <person name="Saito K."/>
            <person name="San Clemente H."/>
            <person name="Shapiro H."/>
            <person name="van Tuinen D."/>
            <person name="Becard G."/>
            <person name="Bonfante P."/>
            <person name="Paszkowski U."/>
            <person name="Shachar-Hill Y."/>
            <person name="Young J.P."/>
            <person name="Sanders I.R."/>
            <person name="Henrissat B."/>
            <person name="Rensing S.A."/>
            <person name="Grigoriev I.V."/>
            <person name="Corradi N."/>
            <person name="Roux C."/>
            <person name="Martin F."/>
        </authorList>
    </citation>
    <scope>NUCLEOTIDE SEQUENCE</scope>
    <source>
        <strain evidence="1">DAOM 197198</strain>
    </source>
</reference>
<name>U9SXX0_RHIID</name>
<dbReference type="HOGENOM" id="CLU_2543763_0_0_1"/>
<dbReference type="EMBL" id="KI296992">
    <property type="protein sequence ID" value="ESA00740.1"/>
    <property type="molecule type" value="Genomic_DNA"/>
</dbReference>
<accession>U9SXX0</accession>
<evidence type="ECO:0000313" key="1">
    <source>
        <dbReference type="EMBL" id="ESA00740.1"/>
    </source>
</evidence>
<proteinExistence type="predicted"/>